<accession>A0A5S5MCY7</accession>
<gene>
    <name evidence="1" type="ORF">FIM25_14915</name>
</gene>
<protein>
    <submittedName>
        <fullName evidence="1">DUF3150 domain-containing protein</fullName>
    </submittedName>
</protein>
<evidence type="ECO:0000313" key="2">
    <source>
        <dbReference type="Proteomes" id="UP000321899"/>
    </source>
</evidence>
<dbReference type="Proteomes" id="UP000321899">
    <property type="component" value="Unassembled WGS sequence"/>
</dbReference>
<evidence type="ECO:0000313" key="1">
    <source>
        <dbReference type="EMBL" id="TYT73495.1"/>
    </source>
</evidence>
<name>A0A5S5MCY7_9BACT</name>
<keyword evidence="2" id="KW-1185">Reference proteome</keyword>
<comment type="caution">
    <text evidence="1">The sequence shown here is derived from an EMBL/GenBank/DDBJ whole genome shotgun (WGS) entry which is preliminary data.</text>
</comment>
<sequence length="343" mass="37806">MTIHTDMQILNEIVAVRLDVNIWTARRKLTPSDFKAVDLPPEKIASLGSKRICDPAELRIFSTLKGRAVALLDSVGVRFLGGWAIPEHLVAEMQRSLMDLRDDFMQAREDFLGSYDESVQAWIKDNPGWESIIAGSVVDADYARSRLGFSWQMFRVVAPQSDVLAGGVDAGLDEELETLGSRLFGDIARIADTLWERSYAGKSEVSQKALSPLRYIHKKLSGLSFVEPRVTPVLSLVDTALSKIPGTGSIDGADLLMLQGLLCILRNPDTLVDHGQKILDGRTPDTILDGLLKAPSGIFCPSVPNDFMEDVESAEPIDIEEYESAVQVPDRQPEPVLNSFGLW</sequence>
<dbReference type="RefSeq" id="WP_139450658.1">
    <property type="nucleotide sequence ID" value="NZ_VDMB01000028.1"/>
</dbReference>
<reference evidence="1 2" key="1">
    <citation type="submission" date="2019-06" db="EMBL/GenBank/DDBJ databases">
        <title>Desulfobotulus mexicanus sp. nov., a novel sulfate-reducing bacterium isolated from the sediment of an alkaline crater lake in Mexico.</title>
        <authorList>
            <person name="Hirschler-Rea A."/>
        </authorList>
    </citation>
    <scope>NUCLEOTIDE SEQUENCE [LARGE SCALE GENOMIC DNA]</scope>
    <source>
        <strain evidence="1 2">PAR22N</strain>
    </source>
</reference>
<dbReference type="InterPro" id="IPR021496">
    <property type="entry name" value="DUF3150"/>
</dbReference>
<dbReference type="OrthoDB" id="8900573at2"/>
<proteinExistence type="predicted"/>
<dbReference type="AlphaFoldDB" id="A0A5S5MCY7"/>
<organism evidence="1 2">
    <name type="scientific">Desulfobotulus mexicanus</name>
    <dbReference type="NCBI Taxonomy" id="2586642"/>
    <lineage>
        <taxon>Bacteria</taxon>
        <taxon>Pseudomonadati</taxon>
        <taxon>Thermodesulfobacteriota</taxon>
        <taxon>Desulfobacteria</taxon>
        <taxon>Desulfobacterales</taxon>
        <taxon>Desulfobacteraceae</taxon>
        <taxon>Desulfobotulus</taxon>
    </lineage>
</organism>
<dbReference type="Pfam" id="PF11348">
    <property type="entry name" value="DUF3150"/>
    <property type="match status" value="1"/>
</dbReference>
<dbReference type="EMBL" id="VDMB01000028">
    <property type="protein sequence ID" value="TYT73495.1"/>
    <property type="molecule type" value="Genomic_DNA"/>
</dbReference>